<dbReference type="PROSITE" id="PS50181">
    <property type="entry name" value="FBOX"/>
    <property type="match status" value="1"/>
</dbReference>
<dbReference type="SUPFAM" id="SSF81383">
    <property type="entry name" value="F-box domain"/>
    <property type="match status" value="1"/>
</dbReference>
<sequence>MSNHLVPSLATFPTEIIYRIFDNLNAETILSSFRCTCRRLKSLVHNYDRFILNFVRISKVNFELICRLINPEQVIKLILSHEEKTLFQIDLFISHFENKYFNRIRSLSLLGIDERHLKFILKCININSLNSFSLVIEKSDERYKKSTATLLSSIVSQKNLRRLEFEIPPRLIPSPTWPVQSMIQYLRIGGCTHFYPCTILQCLPMLKTISVSFRRSENHYIVLADASTTKFTQLNSLSFENLSTKIEILESLLLLIPSLNHFKLIGNGNFLDDIDYNHTDIESIIKLFQTLFWLEYKKWFVKCEYKINLPRSILLYSIPICISSMIYQIESTINSLSTYDIKYDKNLSIMNNIKTIQIDFSKISLNNISNQ</sequence>
<name>A0A819ZMA4_9BILA</name>
<dbReference type="InterPro" id="IPR036047">
    <property type="entry name" value="F-box-like_dom_sf"/>
</dbReference>
<evidence type="ECO:0000313" key="3">
    <source>
        <dbReference type="Proteomes" id="UP000663866"/>
    </source>
</evidence>
<dbReference type="AlphaFoldDB" id="A0A819ZMA4"/>
<proteinExistence type="predicted"/>
<evidence type="ECO:0000313" key="2">
    <source>
        <dbReference type="EMBL" id="CAF4164834.1"/>
    </source>
</evidence>
<accession>A0A819ZMA4</accession>
<protein>
    <recommendedName>
        <fullName evidence="1">F-box domain-containing protein</fullName>
    </recommendedName>
</protein>
<dbReference type="Proteomes" id="UP000663866">
    <property type="component" value="Unassembled WGS sequence"/>
</dbReference>
<keyword evidence="3" id="KW-1185">Reference proteome</keyword>
<comment type="caution">
    <text evidence="2">The sequence shown here is derived from an EMBL/GenBank/DDBJ whole genome shotgun (WGS) entry which is preliminary data.</text>
</comment>
<reference evidence="2" key="1">
    <citation type="submission" date="2021-02" db="EMBL/GenBank/DDBJ databases">
        <authorList>
            <person name="Nowell W R."/>
        </authorList>
    </citation>
    <scope>NUCLEOTIDE SEQUENCE</scope>
</reference>
<organism evidence="2 3">
    <name type="scientific">Rotaria magnacalcarata</name>
    <dbReference type="NCBI Taxonomy" id="392030"/>
    <lineage>
        <taxon>Eukaryota</taxon>
        <taxon>Metazoa</taxon>
        <taxon>Spiralia</taxon>
        <taxon>Gnathifera</taxon>
        <taxon>Rotifera</taxon>
        <taxon>Eurotatoria</taxon>
        <taxon>Bdelloidea</taxon>
        <taxon>Philodinida</taxon>
        <taxon>Philodinidae</taxon>
        <taxon>Rotaria</taxon>
    </lineage>
</organism>
<feature type="domain" description="F-box" evidence="1">
    <location>
        <begin position="6"/>
        <end position="54"/>
    </location>
</feature>
<dbReference type="InterPro" id="IPR001810">
    <property type="entry name" value="F-box_dom"/>
</dbReference>
<gene>
    <name evidence="2" type="ORF">OVN521_LOCUS24352</name>
</gene>
<dbReference type="CDD" id="cd09917">
    <property type="entry name" value="F-box_SF"/>
    <property type="match status" value="1"/>
</dbReference>
<dbReference type="Pfam" id="PF00646">
    <property type="entry name" value="F-box"/>
    <property type="match status" value="1"/>
</dbReference>
<feature type="non-terminal residue" evidence="2">
    <location>
        <position position="1"/>
    </location>
</feature>
<evidence type="ECO:0000259" key="1">
    <source>
        <dbReference type="PROSITE" id="PS50181"/>
    </source>
</evidence>
<dbReference type="EMBL" id="CAJOBG010005766">
    <property type="protein sequence ID" value="CAF4164834.1"/>
    <property type="molecule type" value="Genomic_DNA"/>
</dbReference>